<dbReference type="InterPro" id="IPR013763">
    <property type="entry name" value="Cyclin-like_dom"/>
</dbReference>
<dbReference type="InterPro" id="IPR006671">
    <property type="entry name" value="Cyclin_N"/>
</dbReference>
<evidence type="ECO:0000313" key="6">
    <source>
        <dbReference type="EMBL" id="KAF7634786.1"/>
    </source>
</evidence>
<keyword evidence="2 4" id="KW-0195">Cyclin</keyword>
<dbReference type="GO" id="GO:0000278">
    <property type="term" value="P:mitotic cell cycle"/>
    <property type="evidence" value="ECO:0007669"/>
    <property type="project" value="UniProtKB-ARBA"/>
</dbReference>
<dbReference type="InterPro" id="IPR039361">
    <property type="entry name" value="Cyclin"/>
</dbReference>
<dbReference type="Proteomes" id="UP000605970">
    <property type="component" value="Unassembled WGS sequence"/>
</dbReference>
<sequence>MYSSRLYFVKKRSKTTTKCLKTPKLTKTKEKNFKLQQKNCFIENFTNVPSLRVWVCADVDRAIHFDERCLKSLLDNEIIVQVTDAQMLRQQQQNLKNCNNEEKGVDEHSRTQLVEWLYDVCEAEHVDFVIFPLTVAFVDRVLASKFMPRRNLQALGAACLLLASKLKAPVPLSATQIASYCCNGEDPNNIFVMEADSSLAKETSTVTILNNTTIKTTTSSTYLTTDELLDWEMLVVNQLNWNLLQSTAFEFFDQILVRSPVLEALREDFARCLHKMQKDLSLATQLPSIQASACLLFCALRSRRQHLFEEGELIIRRYFCIDPVNSLVPFFETIGATMGISPDNLSLDVQKLLGVYYNKDEKKEQ</sequence>
<accession>A0A8S9ZNY0</accession>
<dbReference type="PANTHER" id="PTHR10177">
    <property type="entry name" value="CYCLINS"/>
    <property type="match status" value="1"/>
</dbReference>
<dbReference type="InterPro" id="IPR048258">
    <property type="entry name" value="Cyclins_cyclin-box"/>
</dbReference>
<evidence type="ECO:0000313" key="7">
    <source>
        <dbReference type="Proteomes" id="UP000605970"/>
    </source>
</evidence>
<dbReference type="SMART" id="SM00385">
    <property type="entry name" value="CYCLIN"/>
    <property type="match status" value="1"/>
</dbReference>
<evidence type="ECO:0000259" key="5">
    <source>
        <dbReference type="SMART" id="SM00385"/>
    </source>
</evidence>
<evidence type="ECO:0000256" key="3">
    <source>
        <dbReference type="ARBA" id="ARBA00023306"/>
    </source>
</evidence>
<dbReference type="GO" id="GO:0051301">
    <property type="term" value="P:cell division"/>
    <property type="evidence" value="ECO:0007669"/>
    <property type="project" value="UniProtKB-KW"/>
</dbReference>
<comment type="caution">
    <text evidence="6">The sequence shown here is derived from an EMBL/GenBank/DDBJ whole genome shotgun (WGS) entry which is preliminary data.</text>
</comment>
<protein>
    <submittedName>
        <fullName evidence="6">CYCLIN domain-containing protein</fullName>
    </submittedName>
</protein>
<dbReference type="Pfam" id="PF00134">
    <property type="entry name" value="Cyclin_N"/>
    <property type="match status" value="1"/>
</dbReference>
<dbReference type="InterPro" id="IPR036915">
    <property type="entry name" value="Cyclin-like_sf"/>
</dbReference>
<proteinExistence type="inferred from homology"/>
<keyword evidence="3" id="KW-0131">Cell cycle</keyword>
<dbReference type="AlphaFoldDB" id="A0A8S9ZNY0"/>
<evidence type="ECO:0000256" key="2">
    <source>
        <dbReference type="ARBA" id="ARBA00023127"/>
    </source>
</evidence>
<feature type="domain" description="Cyclin-like" evidence="5">
    <location>
        <begin position="115"/>
        <end position="237"/>
    </location>
</feature>
<dbReference type="OrthoDB" id="306099at2759"/>
<reference evidence="6" key="1">
    <citation type="journal article" date="2020" name="Ecol. Evol.">
        <title>Genome structure and content of the rice root-knot nematode (Meloidogyne graminicola).</title>
        <authorList>
            <person name="Phan N.T."/>
            <person name="Danchin E.G.J."/>
            <person name="Klopp C."/>
            <person name="Perfus-Barbeoch L."/>
            <person name="Kozlowski D.K."/>
            <person name="Koutsovoulos G.D."/>
            <person name="Lopez-Roques C."/>
            <person name="Bouchez O."/>
            <person name="Zahm M."/>
            <person name="Besnard G."/>
            <person name="Bellafiore S."/>
        </authorList>
    </citation>
    <scope>NUCLEOTIDE SEQUENCE</scope>
    <source>
        <strain evidence="6">VN-18</strain>
    </source>
</reference>
<comment type="similarity">
    <text evidence="4">Belongs to the cyclin family.</text>
</comment>
<gene>
    <name evidence="6" type="ORF">Mgra_00005819</name>
</gene>
<evidence type="ECO:0000256" key="1">
    <source>
        <dbReference type="ARBA" id="ARBA00022618"/>
    </source>
</evidence>
<evidence type="ECO:0000256" key="4">
    <source>
        <dbReference type="RuleBase" id="RU000383"/>
    </source>
</evidence>
<keyword evidence="1" id="KW-0132">Cell division</keyword>
<organism evidence="6 7">
    <name type="scientific">Meloidogyne graminicola</name>
    <dbReference type="NCBI Taxonomy" id="189291"/>
    <lineage>
        <taxon>Eukaryota</taxon>
        <taxon>Metazoa</taxon>
        <taxon>Ecdysozoa</taxon>
        <taxon>Nematoda</taxon>
        <taxon>Chromadorea</taxon>
        <taxon>Rhabditida</taxon>
        <taxon>Tylenchina</taxon>
        <taxon>Tylenchomorpha</taxon>
        <taxon>Tylenchoidea</taxon>
        <taxon>Meloidogynidae</taxon>
        <taxon>Meloidogyninae</taxon>
        <taxon>Meloidogyne</taxon>
    </lineage>
</organism>
<name>A0A8S9ZNY0_9BILA</name>
<dbReference type="EMBL" id="JABEBT010000051">
    <property type="protein sequence ID" value="KAF7634786.1"/>
    <property type="molecule type" value="Genomic_DNA"/>
</dbReference>
<dbReference type="SUPFAM" id="SSF47954">
    <property type="entry name" value="Cyclin-like"/>
    <property type="match status" value="1"/>
</dbReference>
<keyword evidence="7" id="KW-1185">Reference proteome</keyword>
<dbReference type="PROSITE" id="PS00292">
    <property type="entry name" value="CYCLINS"/>
    <property type="match status" value="1"/>
</dbReference>
<dbReference type="Gene3D" id="1.10.472.10">
    <property type="entry name" value="Cyclin-like"/>
    <property type="match status" value="2"/>
</dbReference>